<dbReference type="WBParaSite" id="ES5_v2.g14906.t1">
    <property type="protein sequence ID" value="ES5_v2.g14906.t1"/>
    <property type="gene ID" value="ES5_v2.g14906"/>
</dbReference>
<dbReference type="Proteomes" id="UP000887579">
    <property type="component" value="Unplaced"/>
</dbReference>
<proteinExistence type="predicted"/>
<accession>A0AC34FCR9</accession>
<organism evidence="1 2">
    <name type="scientific">Panagrolaimus sp. ES5</name>
    <dbReference type="NCBI Taxonomy" id="591445"/>
    <lineage>
        <taxon>Eukaryota</taxon>
        <taxon>Metazoa</taxon>
        <taxon>Ecdysozoa</taxon>
        <taxon>Nematoda</taxon>
        <taxon>Chromadorea</taxon>
        <taxon>Rhabditida</taxon>
        <taxon>Tylenchina</taxon>
        <taxon>Panagrolaimomorpha</taxon>
        <taxon>Panagrolaimoidea</taxon>
        <taxon>Panagrolaimidae</taxon>
        <taxon>Panagrolaimus</taxon>
    </lineage>
</organism>
<name>A0AC34FCR9_9BILA</name>
<reference evidence="2" key="1">
    <citation type="submission" date="2022-11" db="UniProtKB">
        <authorList>
            <consortium name="WormBaseParasite"/>
        </authorList>
    </citation>
    <scope>IDENTIFICATION</scope>
</reference>
<evidence type="ECO:0000313" key="1">
    <source>
        <dbReference type="Proteomes" id="UP000887579"/>
    </source>
</evidence>
<evidence type="ECO:0000313" key="2">
    <source>
        <dbReference type="WBParaSite" id="ES5_v2.g14906.t1"/>
    </source>
</evidence>
<protein>
    <submittedName>
        <fullName evidence="2">Ribosomal protein S6 kinase</fullName>
    </submittedName>
</protein>
<sequence>METERVSMENFALIKVLGKGAYGKVFLVKKVGGHDNGRFYAMKVLKKERVAHKQKTLEHTLAERTVLERLKGQPFLVNMVYAFQSDAKLHIVMEFVGGGELFTHLCKKKQFDVPTSRGVLAELVAALELIHRNNVIYRDLKLENILLDSDGHIKLTDFGLSKELKEQRIANSYCGTIEYMAPEIVKRTPKGYNECVDWWSLGVIAFELVTGINWELVEQRKMPPAIKPVVQNKMDLNNFAPEFTSQIPLFSPVSSPPDYKGIFRGYSFVSPSVIFSNNNSVGQDSLEESVKLLSKNSSFFSKYELDVSQKGYLGSGSFSMCRRCRRLSDNKMFAVKIISQKCSHHALREIRILDHLGYHENIVKVEEALSDPLHYYIVLELLEGGELLQRLRKLEKFTESEAARIMYQLVSAVTHMHSKGVVHRDLKPENILFESEDATAKLRLVDFGFARLLPNSVEQLSTPCYTLQYAAPEVIEIEDELPQYNQSCDLWSLGVVLFTMLSGNVPFHAKTATDTATDIIARIRMAEFSFQDSVWDSVSDLAKDLITGLLTVDPTKRLTLQQLSAHKWLRAAFDSSQAHELQTPTILPSSADDIFNDTFNAFLTANRDGFQLMDVDTAPLLVKRRGLKRRSETDKHPTTGSGISSAGTGSGNRKVSAAYDSTKLAPLIEGPEGDSRPGSSMSGNGINGGGGGGNGLNGRPTTLNIEKMDDQPNSIFFAYRDNNLPPYLKYSRDVEPLDDISKHRNNSQGSDASTSSQVSEPR</sequence>